<organism evidence="1 2">
    <name type="scientific">Zopfia rhizophila CBS 207.26</name>
    <dbReference type="NCBI Taxonomy" id="1314779"/>
    <lineage>
        <taxon>Eukaryota</taxon>
        <taxon>Fungi</taxon>
        <taxon>Dikarya</taxon>
        <taxon>Ascomycota</taxon>
        <taxon>Pezizomycotina</taxon>
        <taxon>Dothideomycetes</taxon>
        <taxon>Dothideomycetes incertae sedis</taxon>
        <taxon>Zopfiaceae</taxon>
        <taxon>Zopfia</taxon>
    </lineage>
</organism>
<accession>A0A6A6DD25</accession>
<feature type="non-terminal residue" evidence="1">
    <location>
        <position position="148"/>
    </location>
</feature>
<proteinExistence type="predicted"/>
<dbReference type="AlphaFoldDB" id="A0A6A6DD25"/>
<protein>
    <recommendedName>
        <fullName evidence="3">BED-type domain-containing protein</fullName>
    </recommendedName>
</protein>
<gene>
    <name evidence="1" type="ORF">K469DRAFT_520910</name>
</gene>
<dbReference type="Proteomes" id="UP000800200">
    <property type="component" value="Unassembled WGS sequence"/>
</dbReference>
<sequence length="148" mass="17031">RAQTKRRKLRAISTWSYSRLHKSDEPERNHQKRKIFYCKFDGCSFANAITTNIRAHLKVKHGIIVAEEESLESITAKIAESSRNKNQKAAEKALKEVINLPIVREALAELIVIRNLLYKAVTWPELYSLLKSINYIANNVLLKTNITI</sequence>
<evidence type="ECO:0000313" key="1">
    <source>
        <dbReference type="EMBL" id="KAF2175870.1"/>
    </source>
</evidence>
<keyword evidence="2" id="KW-1185">Reference proteome</keyword>
<feature type="non-terminal residue" evidence="1">
    <location>
        <position position="1"/>
    </location>
</feature>
<dbReference type="OrthoDB" id="5149354at2759"/>
<evidence type="ECO:0000313" key="2">
    <source>
        <dbReference type="Proteomes" id="UP000800200"/>
    </source>
</evidence>
<reference evidence="1" key="1">
    <citation type="journal article" date="2020" name="Stud. Mycol.">
        <title>101 Dothideomycetes genomes: a test case for predicting lifestyles and emergence of pathogens.</title>
        <authorList>
            <person name="Haridas S."/>
            <person name="Albert R."/>
            <person name="Binder M."/>
            <person name="Bloem J."/>
            <person name="Labutti K."/>
            <person name="Salamov A."/>
            <person name="Andreopoulos B."/>
            <person name="Baker S."/>
            <person name="Barry K."/>
            <person name="Bills G."/>
            <person name="Bluhm B."/>
            <person name="Cannon C."/>
            <person name="Castanera R."/>
            <person name="Culley D."/>
            <person name="Daum C."/>
            <person name="Ezra D."/>
            <person name="Gonzalez J."/>
            <person name="Henrissat B."/>
            <person name="Kuo A."/>
            <person name="Liang C."/>
            <person name="Lipzen A."/>
            <person name="Lutzoni F."/>
            <person name="Magnuson J."/>
            <person name="Mondo S."/>
            <person name="Nolan M."/>
            <person name="Ohm R."/>
            <person name="Pangilinan J."/>
            <person name="Park H.-J."/>
            <person name="Ramirez L."/>
            <person name="Alfaro M."/>
            <person name="Sun H."/>
            <person name="Tritt A."/>
            <person name="Yoshinaga Y."/>
            <person name="Zwiers L.-H."/>
            <person name="Turgeon B."/>
            <person name="Goodwin S."/>
            <person name="Spatafora J."/>
            <person name="Crous P."/>
            <person name="Grigoriev I."/>
        </authorList>
    </citation>
    <scope>NUCLEOTIDE SEQUENCE</scope>
    <source>
        <strain evidence="1">CBS 207.26</strain>
    </source>
</reference>
<evidence type="ECO:0008006" key="3">
    <source>
        <dbReference type="Google" id="ProtNLM"/>
    </source>
</evidence>
<name>A0A6A6DD25_9PEZI</name>
<dbReference type="EMBL" id="ML994722">
    <property type="protein sequence ID" value="KAF2175870.1"/>
    <property type="molecule type" value="Genomic_DNA"/>
</dbReference>